<dbReference type="GO" id="GO:0042162">
    <property type="term" value="F:telomeric DNA binding"/>
    <property type="evidence" value="ECO:0007669"/>
    <property type="project" value="TreeGrafter"/>
</dbReference>
<feature type="non-terminal residue" evidence="2">
    <location>
        <position position="83"/>
    </location>
</feature>
<dbReference type="Proteomes" id="UP000800235">
    <property type="component" value="Unassembled WGS sequence"/>
</dbReference>
<dbReference type="Gene3D" id="1.25.40.10">
    <property type="entry name" value="Tetratricopeptide repeat domain"/>
    <property type="match status" value="1"/>
</dbReference>
<dbReference type="Pfam" id="PF10373">
    <property type="entry name" value="EST1_DNA_bind"/>
    <property type="match status" value="1"/>
</dbReference>
<comment type="caution">
    <text evidence="2">The sequence shown here is derived from an EMBL/GenBank/DDBJ whole genome shotgun (WGS) entry which is preliminary data.</text>
</comment>
<evidence type="ECO:0000259" key="1">
    <source>
        <dbReference type="Pfam" id="PF10373"/>
    </source>
</evidence>
<organism evidence="2 3">
    <name type="scientific">Tothia fuscella</name>
    <dbReference type="NCBI Taxonomy" id="1048955"/>
    <lineage>
        <taxon>Eukaryota</taxon>
        <taxon>Fungi</taxon>
        <taxon>Dikarya</taxon>
        <taxon>Ascomycota</taxon>
        <taxon>Pezizomycotina</taxon>
        <taxon>Dothideomycetes</taxon>
        <taxon>Pleosporomycetidae</taxon>
        <taxon>Venturiales</taxon>
        <taxon>Cylindrosympodiaceae</taxon>
        <taxon>Tothia</taxon>
    </lineage>
</organism>
<dbReference type="GO" id="GO:0005697">
    <property type="term" value="C:telomerase holoenzyme complex"/>
    <property type="evidence" value="ECO:0007669"/>
    <property type="project" value="TreeGrafter"/>
</dbReference>
<evidence type="ECO:0000313" key="3">
    <source>
        <dbReference type="Proteomes" id="UP000800235"/>
    </source>
</evidence>
<gene>
    <name evidence="2" type="ORF">EJ08DRAFT_562081</name>
</gene>
<dbReference type="EMBL" id="MU007018">
    <property type="protein sequence ID" value="KAF2433993.1"/>
    <property type="molecule type" value="Genomic_DNA"/>
</dbReference>
<dbReference type="InterPro" id="IPR045153">
    <property type="entry name" value="Est1/Ebs1-like"/>
</dbReference>
<keyword evidence="3" id="KW-1185">Reference proteome</keyword>
<dbReference type="InterPro" id="IPR018834">
    <property type="entry name" value="DNA/RNA-bd_Est1-type"/>
</dbReference>
<dbReference type="GO" id="GO:0070034">
    <property type="term" value="F:telomerase RNA binding"/>
    <property type="evidence" value="ECO:0007669"/>
    <property type="project" value="TreeGrafter"/>
</dbReference>
<dbReference type="InterPro" id="IPR011990">
    <property type="entry name" value="TPR-like_helical_dom_sf"/>
</dbReference>
<name>A0A9P4NZ37_9PEZI</name>
<sequence length="83" mass="9575">MAIEDEDIRDRETWAGVARLWYSKAADRSPEVGRLYHHLAILARPNGLQQLYLYSRSLTSVQVFHSARESILTLFNPLMGRSE</sequence>
<proteinExistence type="predicted"/>
<reference evidence="2" key="1">
    <citation type="journal article" date="2020" name="Stud. Mycol.">
        <title>101 Dothideomycetes genomes: a test case for predicting lifestyles and emergence of pathogens.</title>
        <authorList>
            <person name="Haridas S."/>
            <person name="Albert R."/>
            <person name="Binder M."/>
            <person name="Bloem J."/>
            <person name="Labutti K."/>
            <person name="Salamov A."/>
            <person name="Andreopoulos B."/>
            <person name="Baker S."/>
            <person name="Barry K."/>
            <person name="Bills G."/>
            <person name="Bluhm B."/>
            <person name="Cannon C."/>
            <person name="Castanera R."/>
            <person name="Culley D."/>
            <person name="Daum C."/>
            <person name="Ezra D."/>
            <person name="Gonzalez J."/>
            <person name="Henrissat B."/>
            <person name="Kuo A."/>
            <person name="Liang C."/>
            <person name="Lipzen A."/>
            <person name="Lutzoni F."/>
            <person name="Magnuson J."/>
            <person name="Mondo S."/>
            <person name="Nolan M."/>
            <person name="Ohm R."/>
            <person name="Pangilinan J."/>
            <person name="Park H.-J."/>
            <person name="Ramirez L."/>
            <person name="Alfaro M."/>
            <person name="Sun H."/>
            <person name="Tritt A."/>
            <person name="Yoshinaga Y."/>
            <person name="Zwiers L.-H."/>
            <person name="Turgeon B."/>
            <person name="Goodwin S."/>
            <person name="Spatafora J."/>
            <person name="Crous P."/>
            <person name="Grigoriev I."/>
        </authorList>
    </citation>
    <scope>NUCLEOTIDE SEQUENCE</scope>
    <source>
        <strain evidence="2">CBS 130266</strain>
    </source>
</reference>
<protein>
    <recommendedName>
        <fullName evidence="1">DNA/RNA-binding domain-containing protein</fullName>
    </recommendedName>
</protein>
<dbReference type="AlphaFoldDB" id="A0A9P4NZ37"/>
<evidence type="ECO:0000313" key="2">
    <source>
        <dbReference type="EMBL" id="KAF2433993.1"/>
    </source>
</evidence>
<dbReference type="SUPFAM" id="SSF48452">
    <property type="entry name" value="TPR-like"/>
    <property type="match status" value="1"/>
</dbReference>
<dbReference type="OrthoDB" id="2017974at2759"/>
<accession>A0A9P4NZ37</accession>
<feature type="domain" description="DNA/RNA-binding" evidence="1">
    <location>
        <begin position="18"/>
        <end position="76"/>
    </location>
</feature>
<dbReference type="GO" id="GO:0000184">
    <property type="term" value="P:nuclear-transcribed mRNA catabolic process, nonsense-mediated decay"/>
    <property type="evidence" value="ECO:0007669"/>
    <property type="project" value="TreeGrafter"/>
</dbReference>
<dbReference type="PANTHER" id="PTHR15696:SF0">
    <property type="entry name" value="TELOMERASE-BINDING PROTEIN EST1A"/>
    <property type="match status" value="1"/>
</dbReference>
<dbReference type="PANTHER" id="PTHR15696">
    <property type="entry name" value="SMG-7 SUPPRESSOR WITH MORPHOLOGICAL EFFECT ON GENITALIA PROTEIN 7"/>
    <property type="match status" value="1"/>
</dbReference>